<dbReference type="Gene3D" id="1.25.40.10">
    <property type="entry name" value="Tetratricopeptide repeat domain"/>
    <property type="match status" value="2"/>
</dbReference>
<sequence>MMRRTTSSSYSCCCSNSRRGMPFLHTTSTTTLVVSDNNYFALFHSKSSNTSKGANTQLRKLVRDPTSKPKVTNVDDALKVFDEMLHRRPVPSVVRFNQLLGQLAKLKHYSLVINLFKQMGQFRIAHDNYTLNIIINCYCHLNQMGFSLSVLGQFFKLGLQPDVTTYNTVINSFVLKNKVAEAARLFCKMLEGGHCDPNVVTFGTLIRDFA</sequence>
<dbReference type="InterPro" id="IPR011990">
    <property type="entry name" value="TPR-like_helical_dom_sf"/>
</dbReference>
<dbReference type="InterPro" id="IPR002885">
    <property type="entry name" value="PPR_rpt"/>
</dbReference>
<evidence type="ECO:0000256" key="1">
    <source>
        <dbReference type="ARBA" id="ARBA00007626"/>
    </source>
</evidence>
<accession>A0AAW1Y309</accession>
<keyword evidence="2" id="KW-0677">Repeat</keyword>
<dbReference type="EMBL" id="JBEDUW010000002">
    <property type="protein sequence ID" value="KAK9942554.1"/>
    <property type="molecule type" value="Genomic_DNA"/>
</dbReference>
<dbReference type="NCBIfam" id="TIGR00756">
    <property type="entry name" value="PPR"/>
    <property type="match status" value="2"/>
</dbReference>
<reference evidence="4 5" key="1">
    <citation type="journal article" date="2023" name="G3 (Bethesda)">
        <title>A chromosome-length genome assembly and annotation of blackberry (Rubus argutus, cv. 'Hillquist').</title>
        <authorList>
            <person name="Bruna T."/>
            <person name="Aryal R."/>
            <person name="Dudchenko O."/>
            <person name="Sargent D.J."/>
            <person name="Mead D."/>
            <person name="Buti M."/>
            <person name="Cavallini A."/>
            <person name="Hytonen T."/>
            <person name="Andres J."/>
            <person name="Pham M."/>
            <person name="Weisz D."/>
            <person name="Mascagni F."/>
            <person name="Usai G."/>
            <person name="Natali L."/>
            <person name="Bassil N."/>
            <person name="Fernandez G.E."/>
            <person name="Lomsadze A."/>
            <person name="Armour M."/>
            <person name="Olukolu B."/>
            <person name="Poorten T."/>
            <person name="Britton C."/>
            <person name="Davik J."/>
            <person name="Ashrafi H."/>
            <person name="Aiden E.L."/>
            <person name="Borodovsky M."/>
            <person name="Worthington M."/>
        </authorList>
    </citation>
    <scope>NUCLEOTIDE SEQUENCE [LARGE SCALE GENOMIC DNA]</scope>
    <source>
        <strain evidence="4">PI 553951</strain>
    </source>
</reference>
<feature type="repeat" description="PPR" evidence="3">
    <location>
        <begin position="127"/>
        <end position="161"/>
    </location>
</feature>
<evidence type="ECO:0008006" key="6">
    <source>
        <dbReference type="Google" id="ProtNLM"/>
    </source>
</evidence>
<dbReference type="PROSITE" id="PS51375">
    <property type="entry name" value="PPR"/>
    <property type="match status" value="2"/>
</dbReference>
<evidence type="ECO:0000313" key="5">
    <source>
        <dbReference type="Proteomes" id="UP001457282"/>
    </source>
</evidence>
<dbReference type="Pfam" id="PF13041">
    <property type="entry name" value="PPR_2"/>
    <property type="match status" value="2"/>
</dbReference>
<keyword evidence="5" id="KW-1185">Reference proteome</keyword>
<protein>
    <recommendedName>
        <fullName evidence="6">Pentatricopeptide repeat-containing protein</fullName>
    </recommendedName>
</protein>
<comment type="similarity">
    <text evidence="1">Belongs to the PPR family. P subfamily.</text>
</comment>
<proteinExistence type="inferred from homology"/>
<dbReference type="PANTHER" id="PTHR47941">
    <property type="entry name" value="PENTATRICOPEPTIDE REPEAT-CONTAINING PROTEIN 3, MITOCHONDRIAL"/>
    <property type="match status" value="1"/>
</dbReference>
<dbReference type="Pfam" id="PF01535">
    <property type="entry name" value="PPR"/>
    <property type="match status" value="1"/>
</dbReference>
<gene>
    <name evidence="4" type="ORF">M0R45_008212</name>
</gene>
<dbReference type="AlphaFoldDB" id="A0AAW1Y309"/>
<organism evidence="4 5">
    <name type="scientific">Rubus argutus</name>
    <name type="common">Southern blackberry</name>
    <dbReference type="NCBI Taxonomy" id="59490"/>
    <lineage>
        <taxon>Eukaryota</taxon>
        <taxon>Viridiplantae</taxon>
        <taxon>Streptophyta</taxon>
        <taxon>Embryophyta</taxon>
        <taxon>Tracheophyta</taxon>
        <taxon>Spermatophyta</taxon>
        <taxon>Magnoliopsida</taxon>
        <taxon>eudicotyledons</taxon>
        <taxon>Gunneridae</taxon>
        <taxon>Pentapetalae</taxon>
        <taxon>rosids</taxon>
        <taxon>fabids</taxon>
        <taxon>Rosales</taxon>
        <taxon>Rosaceae</taxon>
        <taxon>Rosoideae</taxon>
        <taxon>Rosoideae incertae sedis</taxon>
        <taxon>Rubus</taxon>
    </lineage>
</organism>
<feature type="repeat" description="PPR" evidence="3">
    <location>
        <begin position="162"/>
        <end position="196"/>
    </location>
</feature>
<dbReference type="Proteomes" id="UP001457282">
    <property type="component" value="Unassembled WGS sequence"/>
</dbReference>
<evidence type="ECO:0000313" key="4">
    <source>
        <dbReference type="EMBL" id="KAK9942554.1"/>
    </source>
</evidence>
<evidence type="ECO:0000256" key="2">
    <source>
        <dbReference type="ARBA" id="ARBA00022737"/>
    </source>
</evidence>
<name>A0AAW1Y309_RUBAR</name>
<comment type="caution">
    <text evidence="4">The sequence shown here is derived from an EMBL/GenBank/DDBJ whole genome shotgun (WGS) entry which is preliminary data.</text>
</comment>
<evidence type="ECO:0000256" key="3">
    <source>
        <dbReference type="PROSITE-ProRule" id="PRU00708"/>
    </source>
</evidence>